<dbReference type="GO" id="GO:0008137">
    <property type="term" value="F:NADH dehydrogenase (ubiquinone) activity"/>
    <property type="evidence" value="ECO:0007669"/>
    <property type="project" value="UniProtKB-UniRule"/>
</dbReference>
<reference evidence="3 4" key="1">
    <citation type="submission" date="2016-04" db="EMBL/GenBank/DDBJ databases">
        <title>Peptidophaga gingivicola gen. nov., sp. nov., isolated from human subgingival plaque.</title>
        <authorList>
            <person name="Beall C.J."/>
            <person name="Mokrzan E.M."/>
            <person name="Griffen A.L."/>
            <person name="Leys E.J."/>
        </authorList>
    </citation>
    <scope>NUCLEOTIDE SEQUENCE [LARGE SCALE GENOMIC DNA]</scope>
    <source>
        <strain evidence="3 4">BA112</strain>
    </source>
</reference>
<dbReference type="OrthoDB" id="13239at2"/>
<sequence>MQEAATIEISLGETILFGVVAVVMVTLTVFGLLVTRRAVYSAVCVIADMVCLAVLYTALEAPFMGVVQIAVYTGAILMMFLFVLMMIGVDAADSTYETLRGQRVMAALGALGFAAIAGGAVMDARTPGPVGLAKANEETNPTAIAKSIFTNHALTMELTGALLIVAAVGAMTLTHRQGVRKRLSQAELAEAKMAAYAQTGRHIGQKPPTGIYAESNSAAAPALTSGGEAVAESVPRILRIRGQAYTPSDVSPITAARAARGELDGRGREVPRAHMPGMPGEEAPSYGDSREEAPAYGDPREEPPAGGSPDRPRLDGKEENR</sequence>
<feature type="compositionally biased region" description="Basic and acidic residues" evidence="2">
    <location>
        <begin position="310"/>
        <end position="321"/>
    </location>
</feature>
<gene>
    <name evidence="3" type="ORF">A4H34_00045</name>
</gene>
<dbReference type="PANTHER" id="PTHR33269">
    <property type="entry name" value="NADH-UBIQUINONE OXIDOREDUCTASE CHAIN 6"/>
    <property type="match status" value="1"/>
</dbReference>
<feature type="region of interest" description="Disordered" evidence="2">
    <location>
        <begin position="259"/>
        <end position="321"/>
    </location>
</feature>
<dbReference type="Proteomes" id="UP000078368">
    <property type="component" value="Unassembled WGS sequence"/>
</dbReference>
<keyword evidence="4" id="KW-1185">Reference proteome</keyword>
<dbReference type="EC" id="7.1.1.-" evidence="1"/>
<organism evidence="3 4">
    <name type="scientific">Peptidiphaga gingivicola</name>
    <dbReference type="NCBI Taxonomy" id="2741497"/>
    <lineage>
        <taxon>Bacteria</taxon>
        <taxon>Bacillati</taxon>
        <taxon>Actinomycetota</taxon>
        <taxon>Actinomycetes</taxon>
        <taxon>Actinomycetales</taxon>
        <taxon>Actinomycetaceae</taxon>
        <taxon>Peptidiphaga</taxon>
    </lineage>
</organism>
<evidence type="ECO:0000313" key="3">
    <source>
        <dbReference type="EMBL" id="OAP85644.1"/>
    </source>
</evidence>
<dbReference type="GO" id="GO:0048038">
    <property type="term" value="F:quinone binding"/>
    <property type="evidence" value="ECO:0007669"/>
    <property type="project" value="UniProtKB-UniRule"/>
</dbReference>
<feature type="transmembrane region" description="Helical" evidence="1">
    <location>
        <begin position="15"/>
        <end position="34"/>
    </location>
</feature>
<comment type="function">
    <text evidence="1">NDH-1 shuttles electrons from NADH, via FMN and iron-sulfur (Fe-S) centers, to quinones in the respiratory chain. Couples the redox reaction to proton translocation (for every two electrons transferred, four hydrogen ions are translocated across the cytoplasmic membrane), and thus conserves the redox energy in a proton gradient.</text>
</comment>
<feature type="transmembrane region" description="Helical" evidence="1">
    <location>
        <begin position="104"/>
        <end position="122"/>
    </location>
</feature>
<dbReference type="Pfam" id="PF00499">
    <property type="entry name" value="Oxidored_q3"/>
    <property type="match status" value="1"/>
</dbReference>
<dbReference type="GO" id="GO:0005886">
    <property type="term" value="C:plasma membrane"/>
    <property type="evidence" value="ECO:0007669"/>
    <property type="project" value="UniProtKB-SubCell"/>
</dbReference>
<evidence type="ECO:0000256" key="1">
    <source>
        <dbReference type="RuleBase" id="RU004429"/>
    </source>
</evidence>
<dbReference type="InterPro" id="IPR001457">
    <property type="entry name" value="NADH_UbQ/plastoQ_OxRdtase_su6"/>
</dbReference>
<comment type="caution">
    <text evidence="3">The sequence shown here is derived from an EMBL/GenBank/DDBJ whole genome shotgun (WGS) entry which is preliminary data.</text>
</comment>
<accession>A0A179B3P6</accession>
<dbReference type="AlphaFoldDB" id="A0A179B3P6"/>
<comment type="subcellular location">
    <subcellularLocation>
        <location evidence="1">Cell membrane</location>
        <topology evidence="1">Multi-pass membrane protein</topology>
    </subcellularLocation>
</comment>
<feature type="compositionally biased region" description="Basic and acidic residues" evidence="2">
    <location>
        <begin position="259"/>
        <end position="272"/>
    </location>
</feature>
<name>A0A179B3P6_9ACTO</name>
<evidence type="ECO:0000313" key="4">
    <source>
        <dbReference type="Proteomes" id="UP000078368"/>
    </source>
</evidence>
<dbReference type="RefSeq" id="WP_064230645.1">
    <property type="nucleotide sequence ID" value="NZ_LVZK01000001.1"/>
</dbReference>
<dbReference type="PANTHER" id="PTHR33269:SF19">
    <property type="entry name" value="NADH-QUINONE OXIDOREDUCTASE SUBUNIT J"/>
    <property type="match status" value="1"/>
</dbReference>
<dbReference type="EMBL" id="LVZK01000001">
    <property type="protein sequence ID" value="OAP85644.1"/>
    <property type="molecule type" value="Genomic_DNA"/>
</dbReference>
<keyword evidence="1" id="KW-0812">Transmembrane</keyword>
<comment type="catalytic activity">
    <reaction evidence="1">
        <text>a quinone + NADH + 5 H(+)(in) = a quinol + NAD(+) + 4 H(+)(out)</text>
        <dbReference type="Rhea" id="RHEA:57888"/>
        <dbReference type="ChEBI" id="CHEBI:15378"/>
        <dbReference type="ChEBI" id="CHEBI:24646"/>
        <dbReference type="ChEBI" id="CHEBI:57540"/>
        <dbReference type="ChEBI" id="CHEBI:57945"/>
        <dbReference type="ChEBI" id="CHEBI:132124"/>
    </reaction>
</comment>
<comment type="similarity">
    <text evidence="1">Belongs to the complex I subunit 6 family.</text>
</comment>
<feature type="transmembrane region" description="Helical" evidence="1">
    <location>
        <begin position="39"/>
        <end position="59"/>
    </location>
</feature>
<dbReference type="Gene3D" id="1.20.120.1200">
    <property type="entry name" value="NADH-ubiquinone/plastoquinone oxidoreductase chain 6, subunit NuoJ"/>
    <property type="match status" value="1"/>
</dbReference>
<dbReference type="STRING" id="1823756.A4H34_00045"/>
<protein>
    <recommendedName>
        <fullName evidence="1">NADH-quinone oxidoreductase subunit J</fullName>
        <ecNumber evidence="1">7.1.1.-</ecNumber>
    </recommendedName>
</protein>
<keyword evidence="1" id="KW-1133">Transmembrane helix</keyword>
<keyword evidence="1" id="KW-0520">NAD</keyword>
<keyword evidence="1" id="KW-0472">Membrane</keyword>
<dbReference type="InterPro" id="IPR042106">
    <property type="entry name" value="Nuo/plastoQ_OxRdtase_6_NuoJ"/>
</dbReference>
<keyword evidence="1" id="KW-1003">Cell membrane</keyword>
<feature type="compositionally biased region" description="Basic and acidic residues" evidence="2">
    <location>
        <begin position="288"/>
        <end position="303"/>
    </location>
</feature>
<dbReference type="NCBIfam" id="NF005165">
    <property type="entry name" value="PRK06638.1-5"/>
    <property type="match status" value="1"/>
</dbReference>
<keyword evidence="1" id="KW-0874">Quinone</keyword>
<feature type="transmembrane region" description="Helical" evidence="1">
    <location>
        <begin position="153"/>
        <end position="173"/>
    </location>
</feature>
<feature type="transmembrane region" description="Helical" evidence="1">
    <location>
        <begin position="71"/>
        <end position="92"/>
    </location>
</feature>
<evidence type="ECO:0000256" key="2">
    <source>
        <dbReference type="SAM" id="MobiDB-lite"/>
    </source>
</evidence>
<proteinExistence type="inferred from homology"/>